<name>A0A1H3PCQ4_9BACT</name>
<dbReference type="InterPro" id="IPR006113">
    <property type="entry name" value="6PGDH_Gnd/GntZ"/>
</dbReference>
<dbReference type="RefSeq" id="WP_019598006.1">
    <property type="nucleotide sequence ID" value="NZ_FNQC01000004.1"/>
</dbReference>
<keyword evidence="10" id="KW-0418">Kinase</keyword>
<evidence type="ECO:0000259" key="18">
    <source>
        <dbReference type="SMART" id="SM01350"/>
    </source>
</evidence>
<evidence type="ECO:0000256" key="10">
    <source>
        <dbReference type="ARBA" id="ARBA00022777"/>
    </source>
</evidence>
<dbReference type="CDD" id="cd02021">
    <property type="entry name" value="GntK"/>
    <property type="match status" value="1"/>
</dbReference>
<evidence type="ECO:0000256" key="2">
    <source>
        <dbReference type="ARBA" id="ARBA00004761"/>
    </source>
</evidence>
<evidence type="ECO:0000313" key="20">
    <source>
        <dbReference type="Proteomes" id="UP000199663"/>
    </source>
</evidence>
<evidence type="ECO:0000256" key="12">
    <source>
        <dbReference type="ARBA" id="ARBA00023002"/>
    </source>
</evidence>
<evidence type="ECO:0000256" key="15">
    <source>
        <dbReference type="ARBA" id="ARBA00048090"/>
    </source>
</evidence>
<comment type="pathway">
    <text evidence="2">Carbohydrate acid metabolism.</text>
</comment>
<evidence type="ECO:0000256" key="13">
    <source>
        <dbReference type="ARBA" id="ARBA00023064"/>
    </source>
</evidence>
<dbReference type="Gene3D" id="1.20.5.320">
    <property type="entry name" value="6-Phosphogluconate Dehydrogenase, domain 3"/>
    <property type="match status" value="1"/>
</dbReference>
<dbReference type="InterPro" id="IPR006001">
    <property type="entry name" value="Therm_gnt_kin"/>
</dbReference>
<dbReference type="InterPro" id="IPR006184">
    <property type="entry name" value="6PGdom_BS"/>
</dbReference>
<dbReference type="SUPFAM" id="SSF51735">
    <property type="entry name" value="NAD(P)-binding Rossmann-fold domains"/>
    <property type="match status" value="1"/>
</dbReference>
<dbReference type="Pfam" id="PF00393">
    <property type="entry name" value="6PGD"/>
    <property type="match status" value="1"/>
</dbReference>
<accession>A0A1H3PCQ4</accession>
<evidence type="ECO:0000256" key="3">
    <source>
        <dbReference type="ARBA" id="ARBA00004874"/>
    </source>
</evidence>
<dbReference type="NCBIfam" id="TIGR01313">
    <property type="entry name" value="therm_gnt_kin"/>
    <property type="match status" value="1"/>
</dbReference>
<evidence type="ECO:0000256" key="8">
    <source>
        <dbReference type="ARBA" id="ARBA00022679"/>
    </source>
</evidence>
<keyword evidence="8" id="KW-0808">Transferase</keyword>
<evidence type="ECO:0000256" key="11">
    <source>
        <dbReference type="ARBA" id="ARBA00022840"/>
    </source>
</evidence>
<proteinExistence type="inferred from homology"/>
<evidence type="ECO:0000256" key="17">
    <source>
        <dbReference type="RuleBase" id="RU000485"/>
    </source>
</evidence>
<dbReference type="EMBL" id="FNQC01000004">
    <property type="protein sequence ID" value="SDY98942.1"/>
    <property type="molecule type" value="Genomic_DNA"/>
</dbReference>
<evidence type="ECO:0000256" key="14">
    <source>
        <dbReference type="ARBA" id="ARBA00023126"/>
    </source>
</evidence>
<dbReference type="PROSITE" id="PS00461">
    <property type="entry name" value="6PGD"/>
    <property type="match status" value="1"/>
</dbReference>
<dbReference type="Pfam" id="PF01202">
    <property type="entry name" value="SKI"/>
    <property type="match status" value="1"/>
</dbReference>
<protein>
    <recommendedName>
        <fullName evidence="7 17">6-phosphogluconate dehydrogenase, decarboxylating</fullName>
        <ecNumber evidence="17">1.1.1.44</ecNumber>
    </recommendedName>
</protein>
<dbReference type="Pfam" id="PF03446">
    <property type="entry name" value="NAD_binding_2"/>
    <property type="match status" value="1"/>
</dbReference>
<dbReference type="SMART" id="SM01350">
    <property type="entry name" value="6PGD"/>
    <property type="match status" value="1"/>
</dbReference>
<dbReference type="NCBIfam" id="NF006765">
    <property type="entry name" value="PRK09287.1"/>
    <property type="match status" value="1"/>
</dbReference>
<evidence type="ECO:0000256" key="16">
    <source>
        <dbReference type="ARBA" id="ARBA00048640"/>
    </source>
</evidence>
<dbReference type="Gene3D" id="1.10.1040.10">
    <property type="entry name" value="N-(1-d-carboxylethyl)-l-norvaline Dehydrogenase, domain 2"/>
    <property type="match status" value="1"/>
</dbReference>
<dbReference type="SUPFAM" id="SSF52540">
    <property type="entry name" value="P-loop containing nucleoside triphosphate hydrolases"/>
    <property type="match status" value="1"/>
</dbReference>
<evidence type="ECO:0000256" key="7">
    <source>
        <dbReference type="ARBA" id="ARBA00018193"/>
    </source>
</evidence>
<comment type="similarity">
    <text evidence="4 17">Belongs to the 6-phosphogluconate dehydrogenase family.</text>
</comment>
<dbReference type="SUPFAM" id="SSF48179">
    <property type="entry name" value="6-phosphogluconate dehydrogenase C-terminal domain-like"/>
    <property type="match status" value="1"/>
</dbReference>
<dbReference type="Gene3D" id="3.40.50.720">
    <property type="entry name" value="NAD(P)-binding Rossmann-like Domain"/>
    <property type="match status" value="1"/>
</dbReference>
<keyword evidence="12 17" id="KW-0560">Oxidoreductase</keyword>
<evidence type="ECO:0000256" key="5">
    <source>
        <dbReference type="ARBA" id="ARBA00008420"/>
    </source>
</evidence>
<evidence type="ECO:0000313" key="19">
    <source>
        <dbReference type="EMBL" id="SDY98942.1"/>
    </source>
</evidence>
<dbReference type="InterPro" id="IPR008927">
    <property type="entry name" value="6-PGluconate_DH-like_C_sf"/>
</dbReference>
<sequence>MIIIVTGVSGSGKTTIGSLLAKRLNLPFYDADDFHPAVNVEKMQQGIPLTDHDREPWLNHLAEKIEEWNSKQGAILACSALKEEYREILQVVPHIHWIHLKGEKQLLAARLSNRKNHYMNPDLLTSQMETWEDPSYGLHLDVKEDPGELVEQAFKYLTSNPFLSKMGVIGMGVMGKSLALNLAEKGVPVSVFNRHVPQKEEKIASAFASVHSELHLLEGFDEMEGFLGSLEKPRNILLMIPAGAAIDQQIEQLIPLLEEGDLIIDGGNSFYEDSSRRSQYLRGKGFHFLPMGVSGGEEGARKGPSMMPGGDREGYVRIAPFLEKIGAKDKHGKPCVTYVGPDGSGHFVKMVHNSIEYAEMQALAETVHLMRYGLKINPIEISQVLKGWAEEGLKSYLLEITANILLFKENSEFLLDRILDVAGQKGTGAWSLTTALKYNVPYSPLSEAVAARNLSGFKKEREELGAVFGHKFLAFREDKNLLLESLKNAYALTRIINHEVGFSLMSKVSEDENWDLNLSEIARIWTNGCIIRSGLMEDLVFVFETDQAIFRNNKMVLKIRGLKKDLTSMIGLGLQHDFALPVMSAAANYLFGRITANSSANLLQAQRDYFGAHTYQIKGDPSGAYFHTDWLLAQKKTR</sequence>
<comment type="pathway">
    <text evidence="3 17">Carbohydrate degradation; pentose phosphate pathway; D-ribulose 5-phosphate from D-glucose 6-phosphate (oxidative stage): step 3/3.</text>
</comment>
<comment type="subunit">
    <text evidence="6">Homodimer.</text>
</comment>
<keyword evidence="13 17" id="KW-0311">Gluconate utilization</keyword>
<dbReference type="PRINTS" id="PR00076">
    <property type="entry name" value="6PGDHDRGNASE"/>
</dbReference>
<dbReference type="Gene3D" id="3.40.50.300">
    <property type="entry name" value="P-loop containing nucleotide triphosphate hydrolases"/>
    <property type="match status" value="1"/>
</dbReference>
<dbReference type="NCBIfam" id="TIGR00873">
    <property type="entry name" value="gnd"/>
    <property type="match status" value="1"/>
</dbReference>
<reference evidence="19 20" key="1">
    <citation type="submission" date="2016-10" db="EMBL/GenBank/DDBJ databases">
        <authorList>
            <person name="Varghese N."/>
            <person name="Submissions S."/>
        </authorList>
    </citation>
    <scope>NUCLEOTIDE SEQUENCE [LARGE SCALE GENOMIC DNA]</scope>
    <source>
        <strain evidence="19 20">DSM 17997</strain>
    </source>
</reference>
<keyword evidence="14 17" id="KW-0570">Pentose shunt</keyword>
<keyword evidence="20" id="KW-1185">Reference proteome</keyword>
<dbReference type="EC" id="1.1.1.44" evidence="17"/>
<comment type="similarity">
    <text evidence="5">Belongs to the gluconokinase GntK/GntV family.</text>
</comment>
<dbReference type="InterPro" id="IPR013328">
    <property type="entry name" value="6PGD_dom2"/>
</dbReference>
<keyword evidence="17" id="KW-0521">NADP</keyword>
<dbReference type="InterPro" id="IPR027417">
    <property type="entry name" value="P-loop_NTPase"/>
</dbReference>
<comment type="caution">
    <text evidence="19">The sequence shown here is derived from an EMBL/GenBank/DDBJ whole genome shotgun (WGS) entry which is preliminary data.</text>
</comment>
<dbReference type="InterPro" id="IPR031322">
    <property type="entry name" value="Shikimate/glucono_kinase"/>
</dbReference>
<feature type="domain" description="6-phosphogluconate dehydrogenase C-terminal" evidence="18">
    <location>
        <begin position="345"/>
        <end position="631"/>
    </location>
</feature>
<evidence type="ECO:0000256" key="1">
    <source>
        <dbReference type="ARBA" id="ARBA00002526"/>
    </source>
</evidence>
<keyword evidence="9" id="KW-0547">Nucleotide-binding</keyword>
<organism evidence="19 20">
    <name type="scientific">Rhodonellum ikkaensis</name>
    <dbReference type="NCBI Taxonomy" id="336829"/>
    <lineage>
        <taxon>Bacteria</taxon>
        <taxon>Pseudomonadati</taxon>
        <taxon>Bacteroidota</taxon>
        <taxon>Cytophagia</taxon>
        <taxon>Cytophagales</taxon>
        <taxon>Cytophagaceae</taxon>
        <taxon>Rhodonellum</taxon>
    </lineage>
</organism>
<keyword evidence="11" id="KW-0067">ATP-binding</keyword>
<evidence type="ECO:0000256" key="9">
    <source>
        <dbReference type="ARBA" id="ARBA00022741"/>
    </source>
</evidence>
<comment type="catalytic activity">
    <reaction evidence="16 17">
        <text>6-phospho-D-gluconate + NADP(+) = D-ribulose 5-phosphate + CO2 + NADPH</text>
        <dbReference type="Rhea" id="RHEA:10116"/>
        <dbReference type="ChEBI" id="CHEBI:16526"/>
        <dbReference type="ChEBI" id="CHEBI:57783"/>
        <dbReference type="ChEBI" id="CHEBI:58121"/>
        <dbReference type="ChEBI" id="CHEBI:58349"/>
        <dbReference type="ChEBI" id="CHEBI:58759"/>
        <dbReference type="EC" id="1.1.1.44"/>
    </reaction>
</comment>
<dbReference type="PANTHER" id="PTHR11811">
    <property type="entry name" value="6-PHOSPHOGLUCONATE DEHYDROGENASE"/>
    <property type="match status" value="1"/>
</dbReference>
<comment type="catalytic activity">
    <reaction evidence="15">
        <text>D-gluconate + ATP = 6-phospho-D-gluconate + ADP + H(+)</text>
        <dbReference type="Rhea" id="RHEA:19433"/>
        <dbReference type="ChEBI" id="CHEBI:15378"/>
        <dbReference type="ChEBI" id="CHEBI:18391"/>
        <dbReference type="ChEBI" id="CHEBI:30616"/>
        <dbReference type="ChEBI" id="CHEBI:58759"/>
        <dbReference type="ChEBI" id="CHEBI:456216"/>
        <dbReference type="EC" id="2.7.1.12"/>
    </reaction>
</comment>
<dbReference type="Proteomes" id="UP000199663">
    <property type="component" value="Unassembled WGS sequence"/>
</dbReference>
<dbReference type="InterPro" id="IPR006183">
    <property type="entry name" value="Pgluconate_DH"/>
</dbReference>
<dbReference type="InterPro" id="IPR036291">
    <property type="entry name" value="NAD(P)-bd_dom_sf"/>
</dbReference>
<dbReference type="InterPro" id="IPR006114">
    <property type="entry name" value="6PGDH_C"/>
</dbReference>
<evidence type="ECO:0000256" key="4">
    <source>
        <dbReference type="ARBA" id="ARBA00008419"/>
    </source>
</evidence>
<dbReference type="InterPro" id="IPR006115">
    <property type="entry name" value="6PGDH_NADP-bd"/>
</dbReference>
<evidence type="ECO:0000256" key="6">
    <source>
        <dbReference type="ARBA" id="ARBA00011738"/>
    </source>
</evidence>
<comment type="function">
    <text evidence="1">Catalyzes the oxidative decarboxylation of 6-phosphogluconate to ribulose 5-phosphate and CO(2), with concomitant reduction of NADP to NADPH.</text>
</comment>
<gene>
    <name evidence="19" type="ORF">SAMN05444412_104203</name>
</gene>